<name>A0A834IT97_RHYFE</name>
<comment type="caution">
    <text evidence="3">The sequence shown here is derived from an EMBL/GenBank/DDBJ whole genome shotgun (WGS) entry which is preliminary data.</text>
</comment>
<evidence type="ECO:0000313" key="3">
    <source>
        <dbReference type="EMBL" id="KAF7285696.1"/>
    </source>
</evidence>
<dbReference type="PANTHER" id="PTHR23035">
    <property type="entry name" value="CILIA- AND FLAGELLA-ASSOCIATED PROTEIN 97-RELATED"/>
    <property type="match status" value="1"/>
</dbReference>
<gene>
    <name evidence="3" type="ORF">GWI33_010191</name>
</gene>
<dbReference type="AlphaFoldDB" id="A0A834IT97"/>
<comment type="similarity">
    <text evidence="1">Belongs to the CFAP97 family.</text>
</comment>
<proteinExistence type="inferred from homology"/>
<evidence type="ECO:0000256" key="2">
    <source>
        <dbReference type="SAM" id="MobiDB-lite"/>
    </source>
</evidence>
<accession>A0A834IT97</accession>
<dbReference type="InterPro" id="IPR029488">
    <property type="entry name" value="Hmw/CFAP97"/>
</dbReference>
<feature type="compositionally biased region" description="Basic residues" evidence="2">
    <location>
        <begin position="94"/>
        <end position="103"/>
    </location>
</feature>
<dbReference type="Pfam" id="PF13879">
    <property type="entry name" value="Hmw_CFAP97"/>
    <property type="match status" value="1"/>
</dbReference>
<evidence type="ECO:0000313" key="4">
    <source>
        <dbReference type="Proteomes" id="UP000625711"/>
    </source>
</evidence>
<sequence length="146" mass="17189">MSVSNNFEILNIPDNRRDVKEYDENNISYSSEYEDETSSTCTASLEFSLDQTSSRTSRTSFNRPVTQNKTFSSEKLREIERKNAILVDKILYHSRRPNQHRPHPSYPTKTVTSSEINRKRHQEKINRENQMLLKKIQSVKSSVTYR</sequence>
<dbReference type="Proteomes" id="UP000625711">
    <property type="component" value="Unassembled WGS sequence"/>
</dbReference>
<feature type="region of interest" description="Disordered" evidence="2">
    <location>
        <begin position="94"/>
        <end position="115"/>
    </location>
</feature>
<dbReference type="OrthoDB" id="515313at2759"/>
<protein>
    <recommendedName>
        <fullName evidence="5">Cilia- and flagella-associated protein 97</fullName>
    </recommendedName>
</protein>
<evidence type="ECO:0000256" key="1">
    <source>
        <dbReference type="ARBA" id="ARBA00008315"/>
    </source>
</evidence>
<dbReference type="InterPro" id="IPR038791">
    <property type="entry name" value="Cfap97/Hemingway"/>
</dbReference>
<feature type="region of interest" description="Disordered" evidence="2">
    <location>
        <begin position="47"/>
        <end position="67"/>
    </location>
</feature>
<evidence type="ECO:0008006" key="5">
    <source>
        <dbReference type="Google" id="ProtNLM"/>
    </source>
</evidence>
<keyword evidence="4" id="KW-1185">Reference proteome</keyword>
<dbReference type="EMBL" id="JAACXV010000047">
    <property type="protein sequence ID" value="KAF7285696.1"/>
    <property type="molecule type" value="Genomic_DNA"/>
</dbReference>
<organism evidence="3 4">
    <name type="scientific">Rhynchophorus ferrugineus</name>
    <name type="common">Red palm weevil</name>
    <name type="synonym">Curculio ferrugineus</name>
    <dbReference type="NCBI Taxonomy" id="354439"/>
    <lineage>
        <taxon>Eukaryota</taxon>
        <taxon>Metazoa</taxon>
        <taxon>Ecdysozoa</taxon>
        <taxon>Arthropoda</taxon>
        <taxon>Hexapoda</taxon>
        <taxon>Insecta</taxon>
        <taxon>Pterygota</taxon>
        <taxon>Neoptera</taxon>
        <taxon>Endopterygota</taxon>
        <taxon>Coleoptera</taxon>
        <taxon>Polyphaga</taxon>
        <taxon>Cucujiformia</taxon>
        <taxon>Curculionidae</taxon>
        <taxon>Dryophthorinae</taxon>
        <taxon>Rhynchophorus</taxon>
    </lineage>
</organism>
<reference evidence="3" key="1">
    <citation type="submission" date="2020-08" db="EMBL/GenBank/DDBJ databases">
        <title>Genome sequencing and assembly of the red palm weevil Rhynchophorus ferrugineus.</title>
        <authorList>
            <person name="Dias G.B."/>
            <person name="Bergman C.M."/>
            <person name="Manee M."/>
        </authorList>
    </citation>
    <scope>NUCLEOTIDE SEQUENCE</scope>
    <source>
        <strain evidence="3">AA-2017</strain>
        <tissue evidence="3">Whole larva</tissue>
    </source>
</reference>